<dbReference type="OrthoDB" id="10567202at2759"/>
<accession>A0A8X7T9K0</accession>
<sequence>MFSPFNNNLPSFVLFPLTISSASSITRFMYSSNPCILPWIRRSDFSYSHTETSDCCCKNLNIRLIGGKFVLSVDCDDIG</sequence>
<proteinExistence type="predicted"/>
<dbReference type="AlphaFoldDB" id="A0A8X7T9K0"/>
<comment type="caution">
    <text evidence="1">The sequence shown here is derived from an EMBL/GenBank/DDBJ whole genome shotgun (WGS) entry which is preliminary data.</text>
</comment>
<protein>
    <submittedName>
        <fullName evidence="1">Uncharacterized protein</fullName>
    </submittedName>
</protein>
<name>A0A8X7T9K0_CANPA</name>
<dbReference type="Proteomes" id="UP000590412">
    <property type="component" value="Unassembled WGS sequence"/>
</dbReference>
<reference evidence="1" key="1">
    <citation type="submission" date="2020-03" db="EMBL/GenBank/DDBJ databases">
        <title>FDA dAtabase for Regulatory Grade micrObial Sequences (FDA-ARGOS): Supporting development and validation of Infectious Disease Dx tests.</title>
        <authorList>
            <person name="Campos J."/>
            <person name="Goldberg B."/>
            <person name="Tallon L."/>
            <person name="Sadzewicz L."/>
            <person name="Vavikolanu K."/>
            <person name="Mehta A."/>
            <person name="Aluvathingal J."/>
            <person name="Nadendla S."/>
            <person name="Nandy P."/>
            <person name="Geyer C."/>
            <person name="Yan Y."/>
            <person name="Sichtig H."/>
        </authorList>
    </citation>
    <scope>NUCLEOTIDE SEQUENCE [LARGE SCALE GENOMIC DNA]</scope>
    <source>
        <strain evidence="1">FDAARGOS_652</strain>
    </source>
</reference>
<evidence type="ECO:0000313" key="2">
    <source>
        <dbReference type="Proteomes" id="UP000590412"/>
    </source>
</evidence>
<organism evidence="1 2">
    <name type="scientific">Candida parapsilosis</name>
    <name type="common">Yeast</name>
    <dbReference type="NCBI Taxonomy" id="5480"/>
    <lineage>
        <taxon>Eukaryota</taxon>
        <taxon>Fungi</taxon>
        <taxon>Dikarya</taxon>
        <taxon>Ascomycota</taxon>
        <taxon>Saccharomycotina</taxon>
        <taxon>Pichiomycetes</taxon>
        <taxon>Debaryomycetaceae</taxon>
        <taxon>Candida/Lodderomyces clade</taxon>
        <taxon>Candida</taxon>
    </lineage>
</organism>
<gene>
    <name evidence="1" type="ORF">FOB60_004839</name>
</gene>
<dbReference type="EMBL" id="JABWAB010000009">
    <property type="protein sequence ID" value="KAF6045267.1"/>
    <property type="molecule type" value="Genomic_DNA"/>
</dbReference>
<evidence type="ECO:0000313" key="1">
    <source>
        <dbReference type="EMBL" id="KAF6045267.1"/>
    </source>
</evidence>